<dbReference type="HOGENOM" id="CLU_091228_3_0_7"/>
<dbReference type="InterPro" id="IPR051422">
    <property type="entry name" value="AlkB_tRNA_MeTrf/Diox"/>
</dbReference>
<dbReference type="InterPro" id="IPR013216">
    <property type="entry name" value="Methyltransf_11"/>
</dbReference>
<gene>
    <name evidence="4" type="ORF">DFW101_0551</name>
</gene>
<dbReference type="PANTHER" id="PTHR13069:SF21">
    <property type="entry name" value="ALKYLATED DNA REPAIR PROTEIN ALKB HOMOLOG 8"/>
    <property type="match status" value="1"/>
</dbReference>
<dbReference type="RefSeq" id="WP_009180004.1">
    <property type="nucleotide sequence ID" value="NZ_CM001368.1"/>
</dbReference>
<evidence type="ECO:0000313" key="5">
    <source>
        <dbReference type="Proteomes" id="UP000004662"/>
    </source>
</evidence>
<keyword evidence="2" id="KW-0808">Transferase</keyword>
<dbReference type="CDD" id="cd02440">
    <property type="entry name" value="AdoMet_MTases"/>
    <property type="match status" value="1"/>
</dbReference>
<dbReference type="GO" id="GO:0008757">
    <property type="term" value="F:S-adenosylmethionine-dependent methyltransferase activity"/>
    <property type="evidence" value="ECO:0007669"/>
    <property type="project" value="InterPro"/>
</dbReference>
<feature type="domain" description="Methyltransferase type 11" evidence="3">
    <location>
        <begin position="32"/>
        <end position="115"/>
    </location>
</feature>
<protein>
    <submittedName>
        <fullName evidence="4">Methyltransferase type 11</fullName>
    </submittedName>
</protein>
<keyword evidence="5" id="KW-1185">Reference proteome</keyword>
<reference evidence="5" key="1">
    <citation type="journal article" date="2015" name="Genome Announc.">
        <title>High-Quality Draft Genome Sequence of Desulfovibrio carbinoliphilus FW-101-2B, an Organic Acid-Oxidizing Sulfate-Reducing Bacterium Isolated from Uranium(VI)-Contaminated Groundwater.</title>
        <authorList>
            <person name="Ramsay B.D."/>
            <person name="Hwang C."/>
            <person name="Woo H.L."/>
            <person name="Carroll S.L."/>
            <person name="Lucas S."/>
            <person name="Han J."/>
            <person name="Lapidus A.L."/>
            <person name="Cheng J.F."/>
            <person name="Goodwin L.A."/>
            <person name="Pitluck S."/>
            <person name="Peters L."/>
            <person name="Chertkov O."/>
            <person name="Held B."/>
            <person name="Detter J.C."/>
            <person name="Han C.S."/>
            <person name="Tapia R."/>
            <person name="Land M.L."/>
            <person name="Hauser L.J."/>
            <person name="Kyrpides N.C."/>
            <person name="Ivanova N.N."/>
            <person name="Mikhailova N."/>
            <person name="Pagani I."/>
            <person name="Woyke T."/>
            <person name="Arkin A.P."/>
            <person name="Dehal P."/>
            <person name="Chivian D."/>
            <person name="Criddle C.S."/>
            <person name="Wu W."/>
            <person name="Chakraborty R."/>
            <person name="Hazen T.C."/>
            <person name="Fields M.W."/>
        </authorList>
    </citation>
    <scope>NUCLEOTIDE SEQUENCE [LARGE SCALE GENOMIC DNA]</scope>
    <source>
        <strain evidence="5">FW-101-2B</strain>
    </source>
</reference>
<dbReference type="PANTHER" id="PTHR13069">
    <property type="entry name" value="ALKYLATED DNA REPAIR PROTEIN ALKB HOMOLOG 8"/>
    <property type="match status" value="1"/>
</dbReference>
<dbReference type="Pfam" id="PF08241">
    <property type="entry name" value="Methyltransf_11"/>
    <property type="match status" value="1"/>
</dbReference>
<dbReference type="GO" id="GO:0032259">
    <property type="term" value="P:methylation"/>
    <property type="evidence" value="ECO:0007669"/>
    <property type="project" value="UniProtKB-KW"/>
</dbReference>
<dbReference type="STRING" id="694327.DFW101_0551"/>
<dbReference type="Proteomes" id="UP000004662">
    <property type="component" value="Chromosome"/>
</dbReference>
<organism evidence="4 5">
    <name type="scientific">Solidesulfovibrio carbinoliphilus subsp. oakridgensis</name>
    <dbReference type="NCBI Taxonomy" id="694327"/>
    <lineage>
        <taxon>Bacteria</taxon>
        <taxon>Pseudomonadati</taxon>
        <taxon>Thermodesulfobacteriota</taxon>
        <taxon>Desulfovibrionia</taxon>
        <taxon>Desulfovibrionales</taxon>
        <taxon>Desulfovibrionaceae</taxon>
        <taxon>Solidesulfovibrio</taxon>
    </lineage>
</organism>
<sequence length="208" mass="22083">MAGYWDKTSSVPSTLGLDAKVKAYLRPGDRILDCGCGAGRLLGDLAREGRPVVGVDRNGPSLAVARREGLAVVRADLARLPFRPGAFDAAILHAVLTTVPTPAARLAVLAEAARIGCRLLCLADFLRNDDLPYYRSRYEQGLAETGEPGSFVVREAGEVLYVAHHFTLDELAGLLDLAGFRPLHVATPQVRTRSGKIVTGVALAAAAL</sequence>
<keyword evidence="1 4" id="KW-0489">Methyltransferase</keyword>
<dbReference type="GO" id="GO:0006400">
    <property type="term" value="P:tRNA modification"/>
    <property type="evidence" value="ECO:0007669"/>
    <property type="project" value="UniProtKB-ARBA"/>
</dbReference>
<evidence type="ECO:0000313" key="4">
    <source>
        <dbReference type="EMBL" id="EHJ46568.1"/>
    </source>
</evidence>
<evidence type="ECO:0000256" key="2">
    <source>
        <dbReference type="ARBA" id="ARBA00022679"/>
    </source>
</evidence>
<evidence type="ECO:0000259" key="3">
    <source>
        <dbReference type="Pfam" id="PF08241"/>
    </source>
</evidence>
<dbReference type="Gene3D" id="3.40.50.150">
    <property type="entry name" value="Vaccinia Virus protein VP39"/>
    <property type="match status" value="1"/>
</dbReference>
<dbReference type="GO" id="GO:0008175">
    <property type="term" value="F:tRNA methyltransferase activity"/>
    <property type="evidence" value="ECO:0007669"/>
    <property type="project" value="UniProtKB-ARBA"/>
</dbReference>
<dbReference type="AlphaFoldDB" id="G7QDR2"/>
<evidence type="ECO:0000256" key="1">
    <source>
        <dbReference type="ARBA" id="ARBA00022603"/>
    </source>
</evidence>
<dbReference type="OrthoDB" id="5363250at2"/>
<dbReference type="SUPFAM" id="SSF53335">
    <property type="entry name" value="S-adenosyl-L-methionine-dependent methyltransferases"/>
    <property type="match status" value="1"/>
</dbReference>
<dbReference type="InterPro" id="IPR029063">
    <property type="entry name" value="SAM-dependent_MTases_sf"/>
</dbReference>
<proteinExistence type="predicted"/>
<accession>G7QDR2</accession>
<dbReference type="eggNOG" id="COG2226">
    <property type="taxonomic scope" value="Bacteria"/>
</dbReference>
<name>G7QDR2_9BACT</name>
<dbReference type="EMBL" id="CM001368">
    <property type="protein sequence ID" value="EHJ46568.1"/>
    <property type="molecule type" value="Genomic_DNA"/>
</dbReference>